<sequence>MMSHERVDVLDCPTTTSSAATVRSFALSSAMSLLVDIESCWNNFFNLSHLNGHLLVVMRSFTQGDDDHYRRITFHVFKLVFPVKDGGSGGNEVVDYMSGKK</sequence>
<dbReference type="AlphaFoldDB" id="A0AAV2F531"/>
<keyword evidence="2" id="KW-1185">Reference proteome</keyword>
<accession>A0AAV2F531</accession>
<protein>
    <submittedName>
        <fullName evidence="1">Uncharacterized protein</fullName>
    </submittedName>
</protein>
<reference evidence="1 2" key="1">
    <citation type="submission" date="2024-04" db="EMBL/GenBank/DDBJ databases">
        <authorList>
            <person name="Fracassetti M."/>
        </authorList>
    </citation>
    <scope>NUCLEOTIDE SEQUENCE [LARGE SCALE GENOMIC DNA]</scope>
</reference>
<evidence type="ECO:0000313" key="1">
    <source>
        <dbReference type="EMBL" id="CAL1393073.1"/>
    </source>
</evidence>
<dbReference type="Proteomes" id="UP001497516">
    <property type="component" value="Chromosome 6"/>
</dbReference>
<evidence type="ECO:0000313" key="2">
    <source>
        <dbReference type="Proteomes" id="UP001497516"/>
    </source>
</evidence>
<dbReference type="EMBL" id="OZ034819">
    <property type="protein sequence ID" value="CAL1393073.1"/>
    <property type="molecule type" value="Genomic_DNA"/>
</dbReference>
<organism evidence="1 2">
    <name type="scientific">Linum trigynum</name>
    <dbReference type="NCBI Taxonomy" id="586398"/>
    <lineage>
        <taxon>Eukaryota</taxon>
        <taxon>Viridiplantae</taxon>
        <taxon>Streptophyta</taxon>
        <taxon>Embryophyta</taxon>
        <taxon>Tracheophyta</taxon>
        <taxon>Spermatophyta</taxon>
        <taxon>Magnoliopsida</taxon>
        <taxon>eudicotyledons</taxon>
        <taxon>Gunneridae</taxon>
        <taxon>Pentapetalae</taxon>
        <taxon>rosids</taxon>
        <taxon>fabids</taxon>
        <taxon>Malpighiales</taxon>
        <taxon>Linaceae</taxon>
        <taxon>Linum</taxon>
    </lineage>
</organism>
<gene>
    <name evidence="1" type="ORF">LTRI10_LOCUS33674</name>
</gene>
<name>A0AAV2F531_9ROSI</name>
<proteinExistence type="predicted"/>